<dbReference type="InterPro" id="IPR026590">
    <property type="entry name" value="Ssirtuin_cat_dom"/>
</dbReference>
<evidence type="ECO:0000256" key="3">
    <source>
        <dbReference type="ARBA" id="ARBA00022679"/>
    </source>
</evidence>
<comment type="cofactor">
    <cofactor evidence="1">
        <name>Zn(2+)</name>
        <dbReference type="ChEBI" id="CHEBI:29105"/>
    </cofactor>
</comment>
<dbReference type="PANTHER" id="PTHR11085">
    <property type="entry name" value="NAD-DEPENDENT PROTEIN DEACYLASE SIRTUIN-5, MITOCHONDRIAL-RELATED"/>
    <property type="match status" value="1"/>
</dbReference>
<dbReference type="InterPro" id="IPR029035">
    <property type="entry name" value="DHS-like_NAD/FAD-binding_dom"/>
</dbReference>
<evidence type="ECO:0000259" key="9">
    <source>
        <dbReference type="PROSITE" id="PS50305"/>
    </source>
</evidence>
<feature type="binding site" evidence="7">
    <location>
        <position position="592"/>
    </location>
    <ligand>
        <name>Zn(2+)</name>
        <dbReference type="ChEBI" id="CHEBI:29105"/>
    </ligand>
</feature>
<keyword evidence="11" id="KW-1185">Reference proteome</keyword>
<feature type="compositionally biased region" description="Low complexity" evidence="8">
    <location>
        <begin position="285"/>
        <end position="295"/>
    </location>
</feature>
<gene>
    <name evidence="10" type="primary">SIR2_1</name>
    <name evidence="10" type="ORF">BGZ97_011337</name>
</gene>
<dbReference type="CDD" id="cd01408">
    <property type="entry name" value="SIRT1"/>
    <property type="match status" value="1"/>
</dbReference>
<evidence type="ECO:0000256" key="5">
    <source>
        <dbReference type="ARBA" id="ARBA00022833"/>
    </source>
</evidence>
<comment type="similarity">
    <text evidence="2">Belongs to the sirtuin family. Class I subfamily.</text>
</comment>
<keyword evidence="4 7" id="KW-0479">Metal-binding</keyword>
<feature type="domain" description="Deacetylase sirtuin-type" evidence="9">
    <location>
        <begin position="456"/>
        <end position="746"/>
    </location>
</feature>
<comment type="caution">
    <text evidence="10">The sequence shown here is derived from an EMBL/GenBank/DDBJ whole genome shotgun (WGS) entry which is preliminary data.</text>
</comment>
<evidence type="ECO:0000256" key="8">
    <source>
        <dbReference type="SAM" id="MobiDB-lite"/>
    </source>
</evidence>
<evidence type="ECO:0000313" key="11">
    <source>
        <dbReference type="Proteomes" id="UP000823405"/>
    </source>
</evidence>
<protein>
    <submittedName>
        <fullName evidence="10">NAD-dependent histone deacetylase sir2</fullName>
    </submittedName>
</protein>
<dbReference type="Pfam" id="PF02146">
    <property type="entry name" value="SIR2"/>
    <property type="match status" value="1"/>
</dbReference>
<dbReference type="GO" id="GO:0005634">
    <property type="term" value="C:nucleus"/>
    <property type="evidence" value="ECO:0007669"/>
    <property type="project" value="TreeGrafter"/>
</dbReference>
<feature type="region of interest" description="Disordered" evidence="8">
    <location>
        <begin position="321"/>
        <end position="354"/>
    </location>
</feature>
<keyword evidence="5 7" id="KW-0862">Zinc</keyword>
<feature type="region of interest" description="Disordered" evidence="8">
    <location>
        <begin position="229"/>
        <end position="299"/>
    </location>
</feature>
<feature type="compositionally biased region" description="Polar residues" evidence="8">
    <location>
        <begin position="261"/>
        <end position="272"/>
    </location>
</feature>
<dbReference type="GO" id="GO:0046970">
    <property type="term" value="F:histone H4K16 deacetylase activity, NAD-dependent"/>
    <property type="evidence" value="ECO:0007669"/>
    <property type="project" value="TreeGrafter"/>
</dbReference>
<dbReference type="GO" id="GO:0070403">
    <property type="term" value="F:NAD+ binding"/>
    <property type="evidence" value="ECO:0007669"/>
    <property type="project" value="InterPro"/>
</dbReference>
<proteinExistence type="inferred from homology"/>
<dbReference type="PROSITE" id="PS50305">
    <property type="entry name" value="SIRTUIN"/>
    <property type="match status" value="1"/>
</dbReference>
<feature type="binding site" evidence="7">
    <location>
        <position position="613"/>
    </location>
    <ligand>
        <name>Zn(2+)</name>
        <dbReference type="ChEBI" id="CHEBI:29105"/>
    </ligand>
</feature>
<feature type="binding site" evidence="7">
    <location>
        <position position="616"/>
    </location>
    <ligand>
        <name>Zn(2+)</name>
        <dbReference type="ChEBI" id="CHEBI:29105"/>
    </ligand>
</feature>
<sequence length="1043" mass="115007">MSQQTLPASQQQQLQQQDNDPSLSQSESINITKTELLLKVDTELISATSSFSSSRPPPPPPTSSTGRPDSPVSRKRSENLDRYDPSLSAKDQGFLSDSRNGAFPPSKKSKTSSPPLLSPRLSQANMSEYRSTQESPLSPQTSPIIDPLFDDADTVSPPPLDIRPPAHLVRARTLEEIKTALPTSFIRHNSSILDSMAKSSETAIGNLTLGSSSSSGRTHLTERAMGVITSNPSSRQGSPAVAMKSRESTPMVVEDEHHLAGNSSQQNTSTLGFPQRYPNHVLEASPTPSDSTSSSEEARNLTQMLADTVATYCSDSDADYIPDADTTVDEFSNRVDSSSGEEDDDDSFTEIDADNINVPDAPLIESSSPRSLDRYNSDEYECDEITEDQAEIIVEQARAFGIEFIIGRYIMGKVFSVRQLLAAFSPDLNTDGDEWTEEKLMMKFTEVMLISLRRKRLTDVHTLQQVAELLQTSKRIMVLTGAGVSVSCGIPDFRSPDGIYARLQEFNLRDPQQMFDLSFFKKRPEIFYSFAREIFPSNFMPSPSHSFIKLLEDKGKLLRNYTQNIDTLEQRAGIISVLQCHGSFATASCLRCRRQVPGDDIKEAIFNQEVAYCTVCPPPSPSDFAPKFREAYYSSDEESDSDSDDSDSSAPPPPPLMKPDIIFFNEQLRSTFHDTLDEDRDQVDLLIVMGTSLKVAPVSSIIDALPASVPQILINRTPLTHMEFDVQLLGDSDTIVAELCRMAGWELKHEKLPDGTSNVPDMDTNNNLDGSGKGGRAHWEHFEPYTYVFEGGSLEDIEYEAMLARIAQQGLSGDFDMSRESDGSDADDEGFNASTHVRGTRFESADPMETDESRGTVHRSLPTAMETTGATGSHAGVALGTTEPRSGDLAEIHLTHSEEAFASQDHSQRLRSNDEIEIIDKYMERMPRDIPESRLMPISDGPNDSTATGPGQDFDTSFMLEHRSDAELRAIMEDPLLEEEQEEAKRASDDSDNEALTFHTPNGSFQAPGFLGSQAALNLEEGEDEDLAGLSQQSFHEADLFSQ</sequence>
<feature type="region of interest" description="Disordered" evidence="8">
    <location>
        <begin position="635"/>
        <end position="656"/>
    </location>
</feature>
<feature type="region of interest" description="Disordered" evidence="8">
    <location>
        <begin position="814"/>
        <end position="861"/>
    </location>
</feature>
<dbReference type="AlphaFoldDB" id="A0A9P6UN04"/>
<keyword evidence="3" id="KW-0808">Transferase</keyword>
<dbReference type="InterPro" id="IPR050134">
    <property type="entry name" value="NAD-dep_sirtuin_deacylases"/>
</dbReference>
<feature type="region of interest" description="Disordered" evidence="8">
    <location>
        <begin position="930"/>
        <end position="956"/>
    </location>
</feature>
<feature type="binding site" evidence="7">
    <location>
        <position position="589"/>
    </location>
    <ligand>
        <name>Zn(2+)</name>
        <dbReference type="ChEBI" id="CHEBI:29105"/>
    </ligand>
</feature>
<feature type="compositionally biased region" description="Acidic residues" evidence="8">
    <location>
        <begin position="635"/>
        <end position="647"/>
    </location>
</feature>
<organism evidence="10 11">
    <name type="scientific">Linnemannia gamsii</name>
    <dbReference type="NCBI Taxonomy" id="64522"/>
    <lineage>
        <taxon>Eukaryota</taxon>
        <taxon>Fungi</taxon>
        <taxon>Fungi incertae sedis</taxon>
        <taxon>Mucoromycota</taxon>
        <taxon>Mortierellomycotina</taxon>
        <taxon>Mortierellomycetes</taxon>
        <taxon>Mortierellales</taxon>
        <taxon>Mortierellaceae</taxon>
        <taxon>Linnemannia</taxon>
    </lineage>
</organism>
<feature type="active site" description="Proton acceptor" evidence="7">
    <location>
        <position position="581"/>
    </location>
</feature>
<dbReference type="Gene3D" id="3.30.1600.10">
    <property type="entry name" value="SIR2/SIRT2 'Small Domain"/>
    <property type="match status" value="1"/>
</dbReference>
<feature type="compositionally biased region" description="Acidic residues" evidence="8">
    <location>
        <begin position="339"/>
        <end position="353"/>
    </location>
</feature>
<dbReference type="SUPFAM" id="SSF52467">
    <property type="entry name" value="DHS-like NAD/FAD-binding domain"/>
    <property type="match status" value="1"/>
</dbReference>
<feature type="compositionally biased region" description="Low complexity" evidence="8">
    <location>
        <begin position="1"/>
        <end position="26"/>
    </location>
</feature>
<evidence type="ECO:0000313" key="10">
    <source>
        <dbReference type="EMBL" id="KAG0312261.1"/>
    </source>
</evidence>
<dbReference type="Proteomes" id="UP000823405">
    <property type="component" value="Unassembled WGS sequence"/>
</dbReference>
<evidence type="ECO:0000256" key="4">
    <source>
        <dbReference type="ARBA" id="ARBA00022723"/>
    </source>
</evidence>
<keyword evidence="6" id="KW-0520">NAD</keyword>
<feature type="compositionally biased region" description="Low complexity" evidence="8">
    <location>
        <begin position="111"/>
        <end position="122"/>
    </location>
</feature>
<evidence type="ECO:0000256" key="2">
    <source>
        <dbReference type="ARBA" id="ARBA00006924"/>
    </source>
</evidence>
<evidence type="ECO:0000256" key="6">
    <source>
        <dbReference type="ARBA" id="ARBA00023027"/>
    </source>
</evidence>
<dbReference type="OrthoDB" id="420264at2759"/>
<feature type="region of interest" description="Disordered" evidence="8">
    <location>
        <begin position="978"/>
        <end position="1043"/>
    </location>
</feature>
<reference evidence="10" key="1">
    <citation type="journal article" date="2020" name="Fungal Divers.">
        <title>Resolving the Mortierellaceae phylogeny through synthesis of multi-gene phylogenetics and phylogenomics.</title>
        <authorList>
            <person name="Vandepol N."/>
            <person name="Liber J."/>
            <person name="Desiro A."/>
            <person name="Na H."/>
            <person name="Kennedy M."/>
            <person name="Barry K."/>
            <person name="Grigoriev I.V."/>
            <person name="Miller A.N."/>
            <person name="O'Donnell K."/>
            <person name="Stajich J.E."/>
            <person name="Bonito G."/>
        </authorList>
    </citation>
    <scope>NUCLEOTIDE SEQUENCE</scope>
    <source>
        <strain evidence="10">NVP60</strain>
    </source>
</reference>
<dbReference type="InterPro" id="IPR026591">
    <property type="entry name" value="Sirtuin_cat_small_dom_sf"/>
</dbReference>
<dbReference type="PANTHER" id="PTHR11085:SF9">
    <property type="entry name" value="NAD-DEPENDENT PROTEIN DEACETYLASE SIRTUIN-1"/>
    <property type="match status" value="1"/>
</dbReference>
<name>A0A9P6UN04_9FUNG</name>
<evidence type="ECO:0000256" key="1">
    <source>
        <dbReference type="ARBA" id="ARBA00001947"/>
    </source>
</evidence>
<feature type="compositionally biased region" description="Polar residues" evidence="8">
    <location>
        <begin position="123"/>
        <end position="143"/>
    </location>
</feature>
<dbReference type="Gene3D" id="3.40.50.1220">
    <property type="entry name" value="TPP-binding domain"/>
    <property type="match status" value="1"/>
</dbReference>
<dbReference type="EMBL" id="JAAAIN010000631">
    <property type="protein sequence ID" value="KAG0312261.1"/>
    <property type="molecule type" value="Genomic_DNA"/>
</dbReference>
<feature type="region of interest" description="Disordered" evidence="8">
    <location>
        <begin position="1"/>
        <end position="29"/>
    </location>
</feature>
<accession>A0A9P6UN04</accession>
<dbReference type="InterPro" id="IPR003000">
    <property type="entry name" value="Sirtuin"/>
</dbReference>
<evidence type="ECO:0000256" key="7">
    <source>
        <dbReference type="PROSITE-ProRule" id="PRU00236"/>
    </source>
</evidence>
<dbReference type="GO" id="GO:0046872">
    <property type="term" value="F:metal ion binding"/>
    <property type="evidence" value="ECO:0007669"/>
    <property type="project" value="UniProtKB-KW"/>
</dbReference>
<feature type="compositionally biased region" description="Basic and acidic residues" evidence="8">
    <location>
        <begin position="75"/>
        <end position="84"/>
    </location>
</feature>
<feature type="region of interest" description="Disordered" evidence="8">
    <location>
        <begin position="47"/>
        <end position="164"/>
    </location>
</feature>